<reference evidence="1 2" key="1">
    <citation type="journal article" date="2019" name="PLoS Biol.">
        <title>Sex chromosomes control vertical transmission of feminizing Wolbachia symbionts in an isopod.</title>
        <authorList>
            <person name="Becking T."/>
            <person name="Chebbi M.A."/>
            <person name="Giraud I."/>
            <person name="Moumen B."/>
            <person name="Laverre T."/>
            <person name="Caubet Y."/>
            <person name="Peccoud J."/>
            <person name="Gilbert C."/>
            <person name="Cordaux R."/>
        </authorList>
    </citation>
    <scope>NUCLEOTIDE SEQUENCE [LARGE SCALE GENOMIC DNA]</scope>
    <source>
        <strain evidence="1">ANa2</strain>
        <tissue evidence="1">Whole body excluding digestive tract and cuticle</tissue>
    </source>
</reference>
<dbReference type="OrthoDB" id="10559670at2759"/>
<name>A0A5N5SY27_9CRUS</name>
<dbReference type="Proteomes" id="UP000326759">
    <property type="component" value="Unassembled WGS sequence"/>
</dbReference>
<dbReference type="AlphaFoldDB" id="A0A5N5SY27"/>
<proteinExistence type="predicted"/>
<keyword evidence="2" id="KW-1185">Reference proteome</keyword>
<gene>
    <name evidence="1" type="ORF">Anas_03152</name>
</gene>
<sequence>MSLIVRLKYTEIKLLLSIHSLRATTERVYIVFFLAAEADVETDSKFLNLCDDYFKWRVSDMPQYATRIGIHDSDTELNDMSEEAYESRFKMSQTFLRKTRFDITFLDKSKTSRKFYLLKI</sequence>
<organism evidence="1 2">
    <name type="scientific">Armadillidium nasatum</name>
    <dbReference type="NCBI Taxonomy" id="96803"/>
    <lineage>
        <taxon>Eukaryota</taxon>
        <taxon>Metazoa</taxon>
        <taxon>Ecdysozoa</taxon>
        <taxon>Arthropoda</taxon>
        <taxon>Crustacea</taxon>
        <taxon>Multicrustacea</taxon>
        <taxon>Malacostraca</taxon>
        <taxon>Eumalacostraca</taxon>
        <taxon>Peracarida</taxon>
        <taxon>Isopoda</taxon>
        <taxon>Oniscidea</taxon>
        <taxon>Crinocheta</taxon>
        <taxon>Armadillidiidae</taxon>
        <taxon>Armadillidium</taxon>
    </lineage>
</organism>
<dbReference type="EMBL" id="SEYY01020133">
    <property type="protein sequence ID" value="KAB7497570.1"/>
    <property type="molecule type" value="Genomic_DNA"/>
</dbReference>
<evidence type="ECO:0000313" key="1">
    <source>
        <dbReference type="EMBL" id="KAB7497570.1"/>
    </source>
</evidence>
<accession>A0A5N5SY27</accession>
<protein>
    <submittedName>
        <fullName evidence="1">Uncharacterized protein</fullName>
    </submittedName>
</protein>
<evidence type="ECO:0000313" key="2">
    <source>
        <dbReference type="Proteomes" id="UP000326759"/>
    </source>
</evidence>
<comment type="caution">
    <text evidence="1">The sequence shown here is derived from an EMBL/GenBank/DDBJ whole genome shotgun (WGS) entry which is preliminary data.</text>
</comment>